<dbReference type="Proteomes" id="UP001156666">
    <property type="component" value="Unassembled WGS sequence"/>
</dbReference>
<proteinExistence type="predicted"/>
<name>A0AA37WBX1_9BACT</name>
<protein>
    <recommendedName>
        <fullName evidence="3">Gliding motility-associated C-terminal domain-containing protein</fullName>
    </recommendedName>
</protein>
<dbReference type="InterPro" id="IPR026341">
    <property type="entry name" value="T9SS_type_B"/>
</dbReference>
<comment type="caution">
    <text evidence="1">The sequence shown here is derived from an EMBL/GenBank/DDBJ whole genome shotgun (WGS) entry which is preliminary data.</text>
</comment>
<gene>
    <name evidence="1" type="ORF">GCM10007940_00330</name>
</gene>
<organism evidence="1 2">
    <name type="scientific">Portibacter lacus</name>
    <dbReference type="NCBI Taxonomy" id="1099794"/>
    <lineage>
        <taxon>Bacteria</taxon>
        <taxon>Pseudomonadati</taxon>
        <taxon>Bacteroidota</taxon>
        <taxon>Saprospiria</taxon>
        <taxon>Saprospirales</taxon>
        <taxon>Haliscomenobacteraceae</taxon>
        <taxon>Portibacter</taxon>
    </lineage>
</organism>
<evidence type="ECO:0008006" key="3">
    <source>
        <dbReference type="Google" id="ProtNLM"/>
    </source>
</evidence>
<reference evidence="1" key="2">
    <citation type="submission" date="2023-01" db="EMBL/GenBank/DDBJ databases">
        <title>Draft genome sequence of Portibacter lacus strain NBRC 108769.</title>
        <authorList>
            <person name="Sun Q."/>
            <person name="Mori K."/>
        </authorList>
    </citation>
    <scope>NUCLEOTIDE SEQUENCE</scope>
    <source>
        <strain evidence="1">NBRC 108769</strain>
    </source>
</reference>
<keyword evidence="2" id="KW-1185">Reference proteome</keyword>
<dbReference type="AlphaFoldDB" id="A0AA37WBX1"/>
<dbReference type="RefSeq" id="WP_235292311.1">
    <property type="nucleotide sequence ID" value="NZ_JAJNKA010000004.1"/>
</dbReference>
<dbReference type="EMBL" id="BSOH01000001">
    <property type="protein sequence ID" value="GLR15418.1"/>
    <property type="molecule type" value="Genomic_DNA"/>
</dbReference>
<dbReference type="NCBIfam" id="TIGR04131">
    <property type="entry name" value="Bac_Flav_CTERM"/>
    <property type="match status" value="1"/>
</dbReference>
<reference evidence="1" key="1">
    <citation type="journal article" date="2014" name="Int. J. Syst. Evol. Microbiol.">
        <title>Complete genome sequence of Corynebacterium casei LMG S-19264T (=DSM 44701T), isolated from a smear-ripened cheese.</title>
        <authorList>
            <consortium name="US DOE Joint Genome Institute (JGI-PGF)"/>
            <person name="Walter F."/>
            <person name="Albersmeier A."/>
            <person name="Kalinowski J."/>
            <person name="Ruckert C."/>
        </authorList>
    </citation>
    <scope>NUCLEOTIDE SEQUENCE</scope>
    <source>
        <strain evidence="1">NBRC 108769</strain>
    </source>
</reference>
<accession>A0AA37WBX1</accession>
<sequence>MVFVLSIAIAFGLNENLHLELQVEICDNAIDDDGNGLIDLNDPGCDCAKPEPQSLIPNPSFEEQNCCPQGRSQLDCAKNWIQASEPTTDYIHECGWEGWENIPAPVPFPDGEGIMGFRDGRNINGSAERNWKEYAGACLMSPLLAGNEYTFEFYLGFVNTTISPAIEIAFFGTTSCDHLPFGIGNQGLGCPTNGPNWQYLNSKRVNGSGWVLTTITIVPKEDIYAIAIGPPCAPNSSTENLYYYFDNLILAESKFFSKNIDENESVCVDDFELSVTHDENATYQWYKDGIAIIGETDSSYKPHLADGNYAVMEYLEGQCNLSKVYAYEVPEYRTEITQTICDDEKYDFNESQLVEPGIYLDTILTDIGCDSIIILDLSVLGKQQDMVSAKIFEGDVFRMENFSFSDVGTYELNLQSAQGCDSLVVLDLAFYKIYIPNIFSPNGDGVNDEFEVFLKEPNLFLNSVSIFNRWGSRVYYSSDLLQETDYTWDGNIANENASPGVYTYVIEINLENDRTKVITGDITIIQ</sequence>
<evidence type="ECO:0000313" key="1">
    <source>
        <dbReference type="EMBL" id="GLR15418.1"/>
    </source>
</evidence>
<evidence type="ECO:0000313" key="2">
    <source>
        <dbReference type="Proteomes" id="UP001156666"/>
    </source>
</evidence>
<dbReference type="Pfam" id="PF13585">
    <property type="entry name" value="CHU_C"/>
    <property type="match status" value="1"/>
</dbReference>